<evidence type="ECO:0000259" key="2">
    <source>
        <dbReference type="SMART" id="SM00829"/>
    </source>
</evidence>
<dbReference type="SMART" id="SM00829">
    <property type="entry name" value="PKS_ER"/>
    <property type="match status" value="1"/>
</dbReference>
<proteinExistence type="predicted"/>
<dbReference type="Gene3D" id="3.90.180.10">
    <property type="entry name" value="Medium-chain alcohol dehydrogenases, catalytic domain"/>
    <property type="match status" value="1"/>
</dbReference>
<evidence type="ECO:0000313" key="3">
    <source>
        <dbReference type="EMBL" id="SMD42158.1"/>
    </source>
</evidence>
<dbReference type="Pfam" id="PF00107">
    <property type="entry name" value="ADH_zinc_N"/>
    <property type="match status" value="1"/>
</dbReference>
<dbReference type="PANTHER" id="PTHR43677">
    <property type="entry name" value="SHORT-CHAIN DEHYDROGENASE/REDUCTASE"/>
    <property type="match status" value="1"/>
</dbReference>
<dbReference type="Gene3D" id="3.40.50.720">
    <property type="entry name" value="NAD(P)-binding Rossmann-like Domain"/>
    <property type="match status" value="1"/>
</dbReference>
<dbReference type="InterPro" id="IPR039375">
    <property type="entry name" value="NodN-like"/>
</dbReference>
<evidence type="ECO:0000256" key="1">
    <source>
        <dbReference type="SAM" id="MobiDB-lite"/>
    </source>
</evidence>
<dbReference type="STRING" id="758820.SAMN00777080_0695"/>
<accession>A0A1W2H0K1</accession>
<dbReference type="InterPro" id="IPR029069">
    <property type="entry name" value="HotDog_dom_sf"/>
</dbReference>
<dbReference type="InterPro" id="IPR011032">
    <property type="entry name" value="GroES-like_sf"/>
</dbReference>
<dbReference type="InterPro" id="IPR020843">
    <property type="entry name" value="ER"/>
</dbReference>
<evidence type="ECO:0000313" key="4">
    <source>
        <dbReference type="Proteomes" id="UP000192333"/>
    </source>
</evidence>
<dbReference type="Gene3D" id="3.10.129.10">
    <property type="entry name" value="Hotdog Thioesterase"/>
    <property type="match status" value="1"/>
</dbReference>
<dbReference type="InterPro" id="IPR051397">
    <property type="entry name" value="Zn-ADH-like_protein"/>
</dbReference>
<dbReference type="AlphaFoldDB" id="A0A1W2H0K1"/>
<dbReference type="SUPFAM" id="SSF51735">
    <property type="entry name" value="NAD(P)-binding Rossmann-fold domains"/>
    <property type="match status" value="1"/>
</dbReference>
<dbReference type="PANTHER" id="PTHR43677:SF4">
    <property type="entry name" value="QUINONE OXIDOREDUCTASE-LIKE PROTEIN 2"/>
    <property type="match status" value="1"/>
</dbReference>
<feature type="region of interest" description="Disordered" evidence="1">
    <location>
        <begin position="332"/>
        <end position="370"/>
    </location>
</feature>
<dbReference type="InterPro" id="IPR013149">
    <property type="entry name" value="ADH-like_C"/>
</dbReference>
<name>A0A1W2H0K1_9BACT</name>
<keyword evidence="4" id="KW-1185">Reference proteome</keyword>
<dbReference type="EMBL" id="LT838813">
    <property type="protein sequence ID" value="SMD42158.1"/>
    <property type="molecule type" value="Genomic_DNA"/>
</dbReference>
<dbReference type="GO" id="GO:0016491">
    <property type="term" value="F:oxidoreductase activity"/>
    <property type="evidence" value="ECO:0007669"/>
    <property type="project" value="InterPro"/>
</dbReference>
<protein>
    <submittedName>
        <fullName evidence="3">NADPH:quinone reductase</fullName>
    </submittedName>
</protein>
<dbReference type="OrthoDB" id="9787435at2"/>
<dbReference type="Pfam" id="PF01575">
    <property type="entry name" value="MaoC_dehydratas"/>
    <property type="match status" value="1"/>
</dbReference>
<dbReference type="SUPFAM" id="SSF54637">
    <property type="entry name" value="Thioesterase/thiol ester dehydrase-isomerase"/>
    <property type="match status" value="1"/>
</dbReference>
<dbReference type="InterPro" id="IPR013154">
    <property type="entry name" value="ADH-like_N"/>
</dbReference>
<dbReference type="CDD" id="cd08241">
    <property type="entry name" value="QOR1"/>
    <property type="match status" value="1"/>
</dbReference>
<gene>
    <name evidence="3" type="ORF">SAMN00777080_0695</name>
</gene>
<dbReference type="InterPro" id="IPR002539">
    <property type="entry name" value="MaoC-like_dom"/>
</dbReference>
<feature type="domain" description="Enoyl reductase (ER)" evidence="2">
    <location>
        <begin position="10"/>
        <end position="322"/>
    </location>
</feature>
<organism evidence="3 4">
    <name type="scientific">Aquiflexum balticum DSM 16537</name>
    <dbReference type="NCBI Taxonomy" id="758820"/>
    <lineage>
        <taxon>Bacteria</taxon>
        <taxon>Pseudomonadati</taxon>
        <taxon>Bacteroidota</taxon>
        <taxon>Cytophagia</taxon>
        <taxon>Cytophagales</taxon>
        <taxon>Cyclobacteriaceae</taxon>
        <taxon>Aquiflexum</taxon>
    </lineage>
</organism>
<dbReference type="Pfam" id="PF08240">
    <property type="entry name" value="ADH_N"/>
    <property type="match status" value="1"/>
</dbReference>
<dbReference type="Proteomes" id="UP000192333">
    <property type="component" value="Chromosome I"/>
</dbReference>
<dbReference type="CDD" id="cd03450">
    <property type="entry name" value="NodN"/>
    <property type="match status" value="1"/>
</dbReference>
<sequence>MKAILCQQHGTPETLVYSDVQDPEPNEKEVVILVKACAVNFPDVLIIQNKYQFKPELPFSPGGEVSGIIEKVGSEVKHLNAGQRVLALCGWGGFAEKVKVSTDRVFPIPPQMDYLTAASTLYTFGTSYHALKDRAQIKSGETLLILGASGGVGLATVELGKVMGATVIAAASTSEKLAICNEKGADFLINYEAEDLKEKIKELTDGKGVDVVLDVVGGKYAEPALRSMAWKGRYLVVGFAAGDIPKLPFNLALLKGCSVMGVFWGRFSTEEPKQNQQNIMELVGMIQSGKIRQHIYKEYSLEEVPQALRDMMDRKVVGKAMVVFEEARAKRQEPRLDSRSEKREARDEMRELRAKKQEPRQDLRSEEREARDENWEDRKVVFGSVGDLRGGVGKSLGRSSWTTVSQEVIQKFADATEDFQWIHVDTEKAKALIQGGKNLAHGYLTLSLVPKLLYEILPLEGVQMALNYGTNSVRFPAPVYSGDKVRLSATLSKVEETPDGSTKLFIHAEMESNAASKPVCVAEVITLVRF</sequence>
<dbReference type="SUPFAM" id="SSF50129">
    <property type="entry name" value="GroES-like"/>
    <property type="match status" value="1"/>
</dbReference>
<dbReference type="InterPro" id="IPR036291">
    <property type="entry name" value="NAD(P)-bd_dom_sf"/>
</dbReference>
<dbReference type="RefSeq" id="WP_084118992.1">
    <property type="nucleotide sequence ID" value="NZ_LT838813.1"/>
</dbReference>
<reference evidence="4" key="1">
    <citation type="submission" date="2017-04" db="EMBL/GenBank/DDBJ databases">
        <authorList>
            <person name="Varghese N."/>
            <person name="Submissions S."/>
        </authorList>
    </citation>
    <scope>NUCLEOTIDE SEQUENCE [LARGE SCALE GENOMIC DNA]</scope>
    <source>
        <strain evidence="4">DSM 16537</strain>
    </source>
</reference>